<protein>
    <submittedName>
        <fullName evidence="2">Uncharacterized protein</fullName>
    </submittedName>
</protein>
<organism evidence="2 3">
    <name type="scientific">Paragonimus skrjabini miyazakii</name>
    <dbReference type="NCBI Taxonomy" id="59628"/>
    <lineage>
        <taxon>Eukaryota</taxon>
        <taxon>Metazoa</taxon>
        <taxon>Spiralia</taxon>
        <taxon>Lophotrochozoa</taxon>
        <taxon>Platyhelminthes</taxon>
        <taxon>Trematoda</taxon>
        <taxon>Digenea</taxon>
        <taxon>Plagiorchiida</taxon>
        <taxon>Troglotremata</taxon>
        <taxon>Troglotrematidae</taxon>
        <taxon>Paragonimus</taxon>
    </lineage>
</organism>
<evidence type="ECO:0000313" key="2">
    <source>
        <dbReference type="EMBL" id="KAF7259637.1"/>
    </source>
</evidence>
<accession>A0A8S9Z8Z9</accession>
<evidence type="ECO:0000313" key="3">
    <source>
        <dbReference type="Proteomes" id="UP000822476"/>
    </source>
</evidence>
<dbReference type="Proteomes" id="UP000822476">
    <property type="component" value="Unassembled WGS sequence"/>
</dbReference>
<reference evidence="2" key="1">
    <citation type="submission" date="2019-07" db="EMBL/GenBank/DDBJ databases">
        <title>Annotation for the trematode Paragonimus miyazaki's.</title>
        <authorList>
            <person name="Choi Y.-J."/>
        </authorList>
    </citation>
    <scope>NUCLEOTIDE SEQUENCE</scope>
    <source>
        <strain evidence="2">Japan</strain>
    </source>
</reference>
<comment type="caution">
    <text evidence="2">The sequence shown here is derived from an EMBL/GenBank/DDBJ whole genome shotgun (WGS) entry which is preliminary data.</text>
</comment>
<evidence type="ECO:0000256" key="1">
    <source>
        <dbReference type="SAM" id="SignalP"/>
    </source>
</evidence>
<sequence length="123" mass="13640">MSLLPSLVLNSLSVHLLASTGFTLCNPVSAEISDTDTVHNSLIHEDTVCRLKFPVPRSYSCDLSQSKQLLFNMESLADIVTENSEKATSSQLGGEECQQPRTQAPFRYPQSGYLNCEMDDRQL</sequence>
<name>A0A8S9Z8Z9_9TREM</name>
<feature type="signal peptide" evidence="1">
    <location>
        <begin position="1"/>
        <end position="30"/>
    </location>
</feature>
<feature type="chain" id="PRO_5035868152" evidence="1">
    <location>
        <begin position="31"/>
        <end position="123"/>
    </location>
</feature>
<dbReference type="AlphaFoldDB" id="A0A8S9Z8Z9"/>
<keyword evidence="3" id="KW-1185">Reference proteome</keyword>
<dbReference type="EMBL" id="JTDE01001106">
    <property type="protein sequence ID" value="KAF7259637.1"/>
    <property type="molecule type" value="Genomic_DNA"/>
</dbReference>
<proteinExistence type="predicted"/>
<keyword evidence="1" id="KW-0732">Signal</keyword>
<gene>
    <name evidence="2" type="ORF">EG68_03831</name>
</gene>